<organism evidence="1 2">
    <name type="scientific">Pluteus cervinus</name>
    <dbReference type="NCBI Taxonomy" id="181527"/>
    <lineage>
        <taxon>Eukaryota</taxon>
        <taxon>Fungi</taxon>
        <taxon>Dikarya</taxon>
        <taxon>Basidiomycota</taxon>
        <taxon>Agaricomycotina</taxon>
        <taxon>Agaricomycetes</taxon>
        <taxon>Agaricomycetidae</taxon>
        <taxon>Agaricales</taxon>
        <taxon>Pluteineae</taxon>
        <taxon>Pluteaceae</taxon>
        <taxon>Pluteus</taxon>
    </lineage>
</organism>
<accession>A0ACD3AMU4</accession>
<feature type="non-terminal residue" evidence="1">
    <location>
        <position position="70"/>
    </location>
</feature>
<evidence type="ECO:0000313" key="2">
    <source>
        <dbReference type="Proteomes" id="UP000308600"/>
    </source>
</evidence>
<protein>
    <submittedName>
        <fullName evidence="1">Uncharacterized protein</fullName>
    </submittedName>
</protein>
<reference evidence="1 2" key="1">
    <citation type="journal article" date="2019" name="Nat. Ecol. Evol.">
        <title>Megaphylogeny resolves global patterns of mushroom evolution.</title>
        <authorList>
            <person name="Varga T."/>
            <person name="Krizsan K."/>
            <person name="Foldi C."/>
            <person name="Dima B."/>
            <person name="Sanchez-Garcia M."/>
            <person name="Sanchez-Ramirez S."/>
            <person name="Szollosi G.J."/>
            <person name="Szarkandi J.G."/>
            <person name="Papp V."/>
            <person name="Albert L."/>
            <person name="Andreopoulos W."/>
            <person name="Angelini C."/>
            <person name="Antonin V."/>
            <person name="Barry K.W."/>
            <person name="Bougher N.L."/>
            <person name="Buchanan P."/>
            <person name="Buyck B."/>
            <person name="Bense V."/>
            <person name="Catcheside P."/>
            <person name="Chovatia M."/>
            <person name="Cooper J."/>
            <person name="Damon W."/>
            <person name="Desjardin D."/>
            <person name="Finy P."/>
            <person name="Geml J."/>
            <person name="Haridas S."/>
            <person name="Hughes K."/>
            <person name="Justo A."/>
            <person name="Karasinski D."/>
            <person name="Kautmanova I."/>
            <person name="Kiss B."/>
            <person name="Kocsube S."/>
            <person name="Kotiranta H."/>
            <person name="LaButti K.M."/>
            <person name="Lechner B.E."/>
            <person name="Liimatainen K."/>
            <person name="Lipzen A."/>
            <person name="Lukacs Z."/>
            <person name="Mihaltcheva S."/>
            <person name="Morgado L.N."/>
            <person name="Niskanen T."/>
            <person name="Noordeloos M.E."/>
            <person name="Ohm R.A."/>
            <person name="Ortiz-Santana B."/>
            <person name="Ovrebo C."/>
            <person name="Racz N."/>
            <person name="Riley R."/>
            <person name="Savchenko A."/>
            <person name="Shiryaev A."/>
            <person name="Soop K."/>
            <person name="Spirin V."/>
            <person name="Szebenyi C."/>
            <person name="Tomsovsky M."/>
            <person name="Tulloss R.E."/>
            <person name="Uehling J."/>
            <person name="Grigoriev I.V."/>
            <person name="Vagvolgyi C."/>
            <person name="Papp T."/>
            <person name="Martin F.M."/>
            <person name="Miettinen O."/>
            <person name="Hibbett D.S."/>
            <person name="Nagy L.G."/>
        </authorList>
    </citation>
    <scope>NUCLEOTIDE SEQUENCE [LARGE SCALE GENOMIC DNA]</scope>
    <source>
        <strain evidence="1 2">NL-1719</strain>
    </source>
</reference>
<sequence length="70" mass="7437">MASLTSFKIIIAQETSPRPRLAAIGEGGWPEQVLPAVGLSTYKTRVAAIGFLALENLEVKSLQLTRGVIG</sequence>
<gene>
    <name evidence="1" type="ORF">BDN72DRAFT_844081</name>
</gene>
<dbReference type="Proteomes" id="UP000308600">
    <property type="component" value="Unassembled WGS sequence"/>
</dbReference>
<name>A0ACD3AMU4_9AGAR</name>
<proteinExistence type="predicted"/>
<keyword evidence="2" id="KW-1185">Reference proteome</keyword>
<dbReference type="EMBL" id="ML208398">
    <property type="protein sequence ID" value="TFK66659.1"/>
    <property type="molecule type" value="Genomic_DNA"/>
</dbReference>
<evidence type="ECO:0000313" key="1">
    <source>
        <dbReference type="EMBL" id="TFK66659.1"/>
    </source>
</evidence>